<keyword evidence="6 7" id="KW-0819">tRNA processing</keyword>
<protein>
    <recommendedName>
        <fullName evidence="7">tRNA (guanine-N(7)-)-methyltransferase</fullName>
        <ecNumber evidence="7">2.1.1.33</ecNumber>
    </recommendedName>
    <alternativeName>
        <fullName evidence="7">tRNA (guanine(46)-N(7))-methyltransferase</fullName>
    </alternativeName>
    <alternativeName>
        <fullName evidence="7">tRNA(m7G46)-methyltransferase</fullName>
    </alternativeName>
</protein>
<feature type="binding site" evidence="7">
    <location>
        <position position="196"/>
    </location>
    <ligand>
        <name>substrate</name>
    </ligand>
</feature>
<gene>
    <name evidence="7 9" type="primary">trmB</name>
    <name evidence="9" type="ORF">H9932_10300</name>
</gene>
<dbReference type="EMBL" id="DWWC01000212">
    <property type="protein sequence ID" value="HJC70049.1"/>
    <property type="molecule type" value="Genomic_DNA"/>
</dbReference>
<keyword evidence="3 7" id="KW-0489">Methyltransferase</keyword>
<proteinExistence type="inferred from homology"/>
<dbReference type="GO" id="GO:0043527">
    <property type="term" value="C:tRNA methyltransferase complex"/>
    <property type="evidence" value="ECO:0007669"/>
    <property type="project" value="TreeGrafter"/>
</dbReference>
<dbReference type="Gene3D" id="3.40.50.150">
    <property type="entry name" value="Vaccinia Virus protein VP39"/>
    <property type="match status" value="1"/>
</dbReference>
<comment type="catalytic activity">
    <reaction evidence="1 7">
        <text>guanosine(46) in tRNA + S-adenosyl-L-methionine = N(7)-methylguanosine(46) in tRNA + S-adenosyl-L-homocysteine</text>
        <dbReference type="Rhea" id="RHEA:42708"/>
        <dbReference type="Rhea" id="RHEA-COMP:10188"/>
        <dbReference type="Rhea" id="RHEA-COMP:10189"/>
        <dbReference type="ChEBI" id="CHEBI:57856"/>
        <dbReference type="ChEBI" id="CHEBI:59789"/>
        <dbReference type="ChEBI" id="CHEBI:74269"/>
        <dbReference type="ChEBI" id="CHEBI:74480"/>
        <dbReference type="EC" id="2.1.1.33"/>
    </reaction>
</comment>
<dbReference type="PANTHER" id="PTHR23417">
    <property type="entry name" value="3-DEOXY-D-MANNO-OCTULOSONIC-ACID TRANSFERASE/TRNA GUANINE-N 7 - -METHYLTRANSFERASE"/>
    <property type="match status" value="1"/>
</dbReference>
<name>A0A9D2PZI0_9MICO</name>
<dbReference type="CDD" id="cd02440">
    <property type="entry name" value="AdoMet_MTases"/>
    <property type="match status" value="1"/>
</dbReference>
<reference evidence="9" key="2">
    <citation type="submission" date="2021-04" db="EMBL/GenBank/DDBJ databases">
        <authorList>
            <person name="Gilroy R."/>
        </authorList>
    </citation>
    <scope>NUCLEOTIDE SEQUENCE</scope>
    <source>
        <strain evidence="9">CHK130-7132</strain>
    </source>
</reference>
<comment type="function">
    <text evidence="2 7">Catalyzes the formation of N(7)-methylguanine at position 46 (m7G46) in tRNA.</text>
</comment>
<evidence type="ECO:0000256" key="2">
    <source>
        <dbReference type="ARBA" id="ARBA00003015"/>
    </source>
</evidence>
<evidence type="ECO:0000313" key="10">
    <source>
        <dbReference type="Proteomes" id="UP000823854"/>
    </source>
</evidence>
<evidence type="ECO:0000256" key="7">
    <source>
        <dbReference type="HAMAP-Rule" id="MF_01057"/>
    </source>
</evidence>
<accession>A0A9D2PZI0</accession>
<evidence type="ECO:0000313" key="9">
    <source>
        <dbReference type="EMBL" id="HJC70049.1"/>
    </source>
</evidence>
<comment type="caution">
    <text evidence="9">The sequence shown here is derived from an EMBL/GenBank/DDBJ whole genome shotgun (WGS) entry which is preliminary data.</text>
</comment>
<evidence type="ECO:0000256" key="8">
    <source>
        <dbReference type="SAM" id="MobiDB-lite"/>
    </source>
</evidence>
<feature type="binding site" evidence="7">
    <location>
        <position position="137"/>
    </location>
    <ligand>
        <name>S-adenosyl-L-methionine</name>
        <dbReference type="ChEBI" id="CHEBI:59789"/>
    </ligand>
</feature>
<organism evidence="9 10">
    <name type="scientific">Candidatus Brachybacterium intestinipullorum</name>
    <dbReference type="NCBI Taxonomy" id="2838512"/>
    <lineage>
        <taxon>Bacteria</taxon>
        <taxon>Bacillati</taxon>
        <taxon>Actinomycetota</taxon>
        <taxon>Actinomycetes</taxon>
        <taxon>Micrococcales</taxon>
        <taxon>Dermabacteraceae</taxon>
        <taxon>Brachybacterium</taxon>
    </lineage>
</organism>
<feature type="binding site" evidence="7">
    <location>
        <position position="160"/>
    </location>
    <ligand>
        <name>S-adenosyl-L-methionine</name>
        <dbReference type="ChEBI" id="CHEBI:59789"/>
    </ligand>
</feature>
<feature type="binding site" evidence="7">
    <location>
        <position position="109"/>
    </location>
    <ligand>
        <name>S-adenosyl-L-methionine</name>
        <dbReference type="ChEBI" id="CHEBI:59789"/>
    </ligand>
</feature>
<dbReference type="NCBIfam" id="TIGR00091">
    <property type="entry name" value="tRNA (guanosine(46)-N7)-methyltransferase TrmB"/>
    <property type="match status" value="1"/>
</dbReference>
<dbReference type="Pfam" id="PF02390">
    <property type="entry name" value="Methyltransf_4"/>
    <property type="match status" value="1"/>
</dbReference>
<dbReference type="GO" id="GO:0008176">
    <property type="term" value="F:tRNA (guanine(46)-N7)-methyltransferase activity"/>
    <property type="evidence" value="ECO:0007669"/>
    <property type="project" value="UniProtKB-UniRule"/>
</dbReference>
<evidence type="ECO:0000256" key="1">
    <source>
        <dbReference type="ARBA" id="ARBA00000142"/>
    </source>
</evidence>
<sequence length="272" mass="30564">MTPPATTPPPLHPERRAPGTTRRDVVSFVRRGERLTASRREAWDRLSDEYVLDPPRGERDTLPADGARLDLAEVFGRRAELVVEVGSGLGENIVAAASAHPERDHLGVEVYLPGLAQTLSRVEKADRPRNLRLLPLDAQRALPSMLPPALISELWVYFADPWPKARHHKRRLINPPFLDAVLPLLAPGGHFRLATDWAQYAHHMRRELDAREELELVHPDGPRPTGVSSDTVPEGMPRTGWAPRFEGRVKTSFESKGTQAGRLIWDLAYRRL</sequence>
<feature type="region of interest" description="Disordered" evidence="8">
    <location>
        <begin position="217"/>
        <end position="241"/>
    </location>
</feature>
<feature type="region of interest" description="Disordered" evidence="8">
    <location>
        <begin position="1"/>
        <end position="25"/>
    </location>
</feature>
<dbReference type="Proteomes" id="UP000823854">
    <property type="component" value="Unassembled WGS sequence"/>
</dbReference>
<dbReference type="InterPro" id="IPR003358">
    <property type="entry name" value="tRNA_(Gua-N-7)_MeTrfase_Trmb"/>
</dbReference>
<dbReference type="EC" id="2.1.1.33" evidence="7"/>
<dbReference type="HAMAP" id="MF_01057">
    <property type="entry name" value="tRNA_methyltr_TrmB"/>
    <property type="match status" value="1"/>
</dbReference>
<feature type="binding site" evidence="7">
    <location>
        <position position="84"/>
    </location>
    <ligand>
        <name>S-adenosyl-L-methionine</name>
        <dbReference type="ChEBI" id="CHEBI:59789"/>
    </ligand>
</feature>
<feature type="binding site" evidence="7">
    <location>
        <position position="164"/>
    </location>
    <ligand>
        <name>substrate</name>
    </ligand>
</feature>
<dbReference type="InterPro" id="IPR055361">
    <property type="entry name" value="tRNA_methyltr_TrmB_bact"/>
</dbReference>
<evidence type="ECO:0000256" key="3">
    <source>
        <dbReference type="ARBA" id="ARBA00022603"/>
    </source>
</evidence>
<dbReference type="SUPFAM" id="SSF53335">
    <property type="entry name" value="S-adenosyl-L-methionine-dependent methyltransferases"/>
    <property type="match status" value="1"/>
</dbReference>
<feature type="compositionally biased region" description="Basic and acidic residues" evidence="8">
    <location>
        <begin position="12"/>
        <end position="25"/>
    </location>
</feature>
<dbReference type="PANTHER" id="PTHR23417:SF14">
    <property type="entry name" value="PENTACOTRIPEPTIDE-REPEAT REGION OF PRORP DOMAIN-CONTAINING PROTEIN"/>
    <property type="match status" value="1"/>
</dbReference>
<keyword evidence="4 7" id="KW-0808">Transferase</keyword>
<comment type="similarity">
    <text evidence="7">Belongs to the class I-like SAM-binding methyltransferase superfamily. TrmB family.</text>
</comment>
<dbReference type="InterPro" id="IPR029063">
    <property type="entry name" value="SAM-dependent_MTases_sf"/>
</dbReference>
<evidence type="ECO:0000256" key="4">
    <source>
        <dbReference type="ARBA" id="ARBA00022679"/>
    </source>
</evidence>
<evidence type="ECO:0000256" key="6">
    <source>
        <dbReference type="ARBA" id="ARBA00022694"/>
    </source>
</evidence>
<comment type="pathway">
    <text evidence="7">tRNA modification; N(7)-methylguanine-tRNA biosynthesis.</text>
</comment>
<evidence type="ECO:0000256" key="5">
    <source>
        <dbReference type="ARBA" id="ARBA00022691"/>
    </source>
</evidence>
<feature type="binding site" evidence="7">
    <location>
        <begin position="251"/>
        <end position="254"/>
    </location>
    <ligand>
        <name>substrate</name>
    </ligand>
</feature>
<comment type="caution">
    <text evidence="7">Lacks conserved residue(s) required for the propagation of feature annotation.</text>
</comment>
<feature type="compositionally biased region" description="Pro residues" evidence="8">
    <location>
        <begin position="1"/>
        <end position="11"/>
    </location>
</feature>
<keyword evidence="5 7" id="KW-0949">S-adenosyl-L-methionine</keyword>
<dbReference type="AlphaFoldDB" id="A0A9D2PZI0"/>
<dbReference type="PROSITE" id="PS51625">
    <property type="entry name" value="SAM_MT_TRMB"/>
    <property type="match status" value="1"/>
</dbReference>
<reference evidence="9" key="1">
    <citation type="journal article" date="2021" name="PeerJ">
        <title>Extensive microbial diversity within the chicken gut microbiome revealed by metagenomics and culture.</title>
        <authorList>
            <person name="Gilroy R."/>
            <person name="Ravi A."/>
            <person name="Getino M."/>
            <person name="Pursley I."/>
            <person name="Horton D.L."/>
            <person name="Alikhan N.F."/>
            <person name="Baker D."/>
            <person name="Gharbi K."/>
            <person name="Hall N."/>
            <person name="Watson M."/>
            <person name="Adriaenssens E.M."/>
            <person name="Foster-Nyarko E."/>
            <person name="Jarju S."/>
            <person name="Secka A."/>
            <person name="Antonio M."/>
            <person name="Oren A."/>
            <person name="Chaudhuri R.R."/>
            <person name="La Ragione R."/>
            <person name="Hildebrand F."/>
            <person name="Pallen M.J."/>
        </authorList>
    </citation>
    <scope>NUCLEOTIDE SEQUENCE</scope>
    <source>
        <strain evidence="9">CHK130-7132</strain>
    </source>
</reference>